<sequence length="304" mass="34421">MIHDSLEHFLAALRAERRVFGRKRAPGAGRTAATSGPMALIVVEDAAEIETTLRHHLALGFARVAAFAPPDLPRPALSDPRLDWVRAETRTPSAGSDIVNTVIGAVPAGQWLYYCYNAEYLYFPFSEDRGITEFCAFLAEERRDTASCVTVDLYVRDLTLHPDGLSRDEAHFDRLGYFAHGRRDAQGRSLDRQLDIFGGLRWRFEEHVPPERRQIVRVALFRAARGLTLGEDHRFDRAAYNELQCPWHRSPTAAICSFRAAKALRRNPASRDVIASFDWAGATPFEWRARQLLELGLMEPGQWF</sequence>
<dbReference type="AlphaFoldDB" id="A0A9X2FS17"/>
<protein>
    <submittedName>
        <fullName evidence="1">Uncharacterized protein</fullName>
    </submittedName>
</protein>
<comment type="caution">
    <text evidence="1">The sequence shown here is derived from an EMBL/GenBank/DDBJ whole genome shotgun (WGS) entry which is preliminary data.</text>
</comment>
<keyword evidence="2" id="KW-1185">Reference proteome</keyword>
<dbReference type="RefSeq" id="WP_253334530.1">
    <property type="nucleotide sequence ID" value="NZ_JAMYXC010000271.1"/>
</dbReference>
<gene>
    <name evidence="1" type="ORF">NHG85_16715</name>
</gene>
<evidence type="ECO:0000313" key="2">
    <source>
        <dbReference type="Proteomes" id="UP001139477"/>
    </source>
</evidence>
<proteinExistence type="predicted"/>
<dbReference type="EMBL" id="JAMYXC010000271">
    <property type="protein sequence ID" value="MCP1170147.1"/>
    <property type="molecule type" value="Genomic_DNA"/>
</dbReference>
<dbReference type="Proteomes" id="UP001139477">
    <property type="component" value="Unassembled WGS sequence"/>
</dbReference>
<organism evidence="1 2">
    <name type="scientific">Limimaricola litoreus</name>
    <dbReference type="NCBI Taxonomy" id="2955316"/>
    <lineage>
        <taxon>Bacteria</taxon>
        <taxon>Pseudomonadati</taxon>
        <taxon>Pseudomonadota</taxon>
        <taxon>Alphaproteobacteria</taxon>
        <taxon>Rhodobacterales</taxon>
        <taxon>Paracoccaceae</taxon>
        <taxon>Limimaricola</taxon>
    </lineage>
</organism>
<reference evidence="1" key="1">
    <citation type="submission" date="2022-06" db="EMBL/GenBank/DDBJ databases">
        <title>Limimaricola sediminis sp. nov., isolated from an intertidal sediment.</title>
        <authorList>
            <person name="Shao X."/>
        </authorList>
    </citation>
    <scope>NUCLEOTIDE SEQUENCE</scope>
    <source>
        <strain evidence="1">ASW11-118</strain>
    </source>
</reference>
<name>A0A9X2FS17_9RHOB</name>
<evidence type="ECO:0000313" key="1">
    <source>
        <dbReference type="EMBL" id="MCP1170147.1"/>
    </source>
</evidence>
<accession>A0A9X2FS17</accession>